<dbReference type="Proteomes" id="UP000257109">
    <property type="component" value="Unassembled WGS sequence"/>
</dbReference>
<proteinExistence type="predicted"/>
<accession>A0A371ES45</accession>
<evidence type="ECO:0000313" key="3">
    <source>
        <dbReference type="Proteomes" id="UP000257109"/>
    </source>
</evidence>
<feature type="chain" id="PRO_5017043621" evidence="1">
    <location>
        <begin position="18"/>
        <end position="59"/>
    </location>
</feature>
<keyword evidence="3" id="KW-1185">Reference proteome</keyword>
<organism evidence="2 3">
    <name type="scientific">Mucuna pruriens</name>
    <name type="common">Velvet bean</name>
    <name type="synonym">Dolichos pruriens</name>
    <dbReference type="NCBI Taxonomy" id="157652"/>
    <lineage>
        <taxon>Eukaryota</taxon>
        <taxon>Viridiplantae</taxon>
        <taxon>Streptophyta</taxon>
        <taxon>Embryophyta</taxon>
        <taxon>Tracheophyta</taxon>
        <taxon>Spermatophyta</taxon>
        <taxon>Magnoliopsida</taxon>
        <taxon>eudicotyledons</taxon>
        <taxon>Gunneridae</taxon>
        <taxon>Pentapetalae</taxon>
        <taxon>rosids</taxon>
        <taxon>fabids</taxon>
        <taxon>Fabales</taxon>
        <taxon>Fabaceae</taxon>
        <taxon>Papilionoideae</taxon>
        <taxon>50 kb inversion clade</taxon>
        <taxon>NPAAA clade</taxon>
        <taxon>indigoferoid/millettioid clade</taxon>
        <taxon>Phaseoleae</taxon>
        <taxon>Mucuna</taxon>
    </lineage>
</organism>
<gene>
    <name evidence="2" type="ORF">CR513_52192</name>
</gene>
<reference evidence="2" key="1">
    <citation type="submission" date="2018-05" db="EMBL/GenBank/DDBJ databases">
        <title>Draft genome of Mucuna pruriens seed.</title>
        <authorList>
            <person name="Nnadi N.E."/>
            <person name="Vos R."/>
            <person name="Hasami M.H."/>
            <person name="Devisetty U.K."/>
            <person name="Aguiy J.C."/>
        </authorList>
    </citation>
    <scope>NUCLEOTIDE SEQUENCE [LARGE SCALE GENOMIC DNA]</scope>
    <source>
        <strain evidence="2">JCA_2017</strain>
    </source>
</reference>
<sequence length="59" mass="7043">MYVYLLFAFTFTSACFGIEKDEEFPSVADELHRCFGLRLEKAFLHLSRFQITMRFILEN</sequence>
<protein>
    <submittedName>
        <fullName evidence="2">Uncharacterized protein</fullName>
    </submittedName>
</protein>
<feature type="signal peptide" evidence="1">
    <location>
        <begin position="1"/>
        <end position="17"/>
    </location>
</feature>
<feature type="non-terminal residue" evidence="2">
    <location>
        <position position="1"/>
    </location>
</feature>
<name>A0A371ES45_MUCPR</name>
<evidence type="ECO:0000256" key="1">
    <source>
        <dbReference type="SAM" id="SignalP"/>
    </source>
</evidence>
<evidence type="ECO:0000313" key="2">
    <source>
        <dbReference type="EMBL" id="RDX68776.1"/>
    </source>
</evidence>
<dbReference type="EMBL" id="QJKJ01012399">
    <property type="protein sequence ID" value="RDX68776.1"/>
    <property type="molecule type" value="Genomic_DNA"/>
</dbReference>
<dbReference type="AlphaFoldDB" id="A0A371ES45"/>
<keyword evidence="1" id="KW-0732">Signal</keyword>
<comment type="caution">
    <text evidence="2">The sequence shown here is derived from an EMBL/GenBank/DDBJ whole genome shotgun (WGS) entry which is preliminary data.</text>
</comment>